<sequence>MEKLLTQIKRHRRLLGGAVLLAVAFFIFACVWLTQVRGNGEKSRSWMINDQFSEFALIDDTVTQDFVCDRDLLYMGFAFKVQKAGDEGPTGVLELTLTDLDTGEVLATSEGDMSNILDTTEAYYTTLGLSQPVELTEAGERHYRVSLTAHYTGEGRLLIGYTPTANEAGLGLTVNGESTEGMLAILGVYAQIGGFVTKFYWVIALLALILIGAGWWLFTGKKCPLHRMVFCFVLALGILFNMVLPPYSAPDEQFHINQSFTLASTIYNPYLPVAQSQIHSSLRRPSDVDVIVQDGETTVFTWQHIAKNLLTTNSDPFTHTQDYDEYQVDSSYTMYWISALGVLAGFLLRLGFIPTLFLGRLTNLVFFAFLAAWAVKRTPVAKAVFASVALLPMTLHLAASYSRDSNLLALCLLFAALVLDLAFAPREQIGWKQLILPALAGLLIVPSKIVYFPLALLVFLIPAARLGRFSKAFKSGFLALCLVIFFFNAGGQVILNDFMSGNTQVAAGAASTSVSAETAETAQSTAEPAQSASESAAQSTASVPESSEGATAPQMEEAPVQDDSVCYTLPYILSHPLDTLELAIRSVVENGDHYVKTLIGGTLSYFDPGVQIAWTWMAALMILLVLAWLQPGFELPVWAKALCLLIGLACCGLAVLGCISWTPTYYTTIYGLQGRYFLPVLSLLLLARPKRLLLQTDCTRGLIYAVTLVDILVLLNAFLSILAR</sequence>
<reference evidence="4" key="1">
    <citation type="submission" date="2023-06" db="EMBL/GenBank/DDBJ databases">
        <title>Identification and characterization of horizontal gene transfer across gut microbiota members of farm animals based on homology search.</title>
        <authorList>
            <person name="Zeman M."/>
            <person name="Kubasova T."/>
            <person name="Jahodarova E."/>
            <person name="Nykrynova M."/>
            <person name="Rychlik I."/>
        </authorList>
    </citation>
    <scope>NUCLEOTIDE SEQUENCE [LARGE SCALE GENOMIC DNA]</scope>
    <source>
        <strain evidence="4">ET340</strain>
    </source>
</reference>
<evidence type="ECO:0000256" key="1">
    <source>
        <dbReference type="SAM" id="MobiDB-lite"/>
    </source>
</evidence>
<feature type="compositionally biased region" description="Low complexity" evidence="1">
    <location>
        <begin position="518"/>
        <end position="542"/>
    </location>
</feature>
<feature type="transmembrane region" description="Helical" evidence="2">
    <location>
        <begin position="612"/>
        <end position="629"/>
    </location>
</feature>
<dbReference type="PROSITE" id="PS51257">
    <property type="entry name" value="PROKAR_LIPOPROTEIN"/>
    <property type="match status" value="1"/>
</dbReference>
<feature type="transmembrane region" description="Helical" evidence="2">
    <location>
        <begin position="332"/>
        <end position="350"/>
    </location>
</feature>
<evidence type="ECO:0000313" key="3">
    <source>
        <dbReference type="EMBL" id="MDM8199774.1"/>
    </source>
</evidence>
<feature type="transmembrane region" description="Helical" evidence="2">
    <location>
        <begin position="357"/>
        <end position="375"/>
    </location>
</feature>
<reference evidence="3 4" key="3">
    <citation type="submission" date="2023-06" db="EMBL/GenBank/DDBJ databases">
        <authorList>
            <person name="Zeman M."/>
            <person name="Kubasova T."/>
            <person name="Jahodarova E."/>
            <person name="Nykrynova M."/>
            <person name="Rychlik I."/>
        </authorList>
    </citation>
    <scope>NUCLEOTIDE SEQUENCE [LARGE SCALE GENOMIC DNA]</scope>
    <source>
        <strain evidence="3 4">ET340</strain>
    </source>
</reference>
<keyword evidence="2" id="KW-1133">Transmembrane helix</keyword>
<feature type="transmembrane region" description="Helical" evidence="2">
    <location>
        <begin position="199"/>
        <end position="218"/>
    </location>
</feature>
<feature type="transmembrane region" description="Helical" evidence="2">
    <location>
        <begin position="406"/>
        <end position="423"/>
    </location>
</feature>
<dbReference type="EMBL" id="JAUDCL010000001">
    <property type="protein sequence ID" value="MDM8199774.1"/>
    <property type="molecule type" value="Genomic_DNA"/>
</dbReference>
<dbReference type="InterPro" id="IPR018674">
    <property type="entry name" value="DUF2142_membrane"/>
</dbReference>
<feature type="region of interest" description="Disordered" evidence="1">
    <location>
        <begin position="518"/>
        <end position="559"/>
    </location>
</feature>
<gene>
    <name evidence="3" type="ORF">QUW08_00420</name>
</gene>
<keyword evidence="2" id="KW-0812">Transmembrane</keyword>
<accession>A0ABT7ULL0</accession>
<comment type="caution">
    <text evidence="3">The sequence shown here is derived from an EMBL/GenBank/DDBJ whole genome shotgun (WGS) entry which is preliminary data.</text>
</comment>
<proteinExistence type="predicted"/>
<evidence type="ECO:0000313" key="4">
    <source>
        <dbReference type="Proteomes" id="UP001529380"/>
    </source>
</evidence>
<feature type="transmembrane region" description="Helical" evidence="2">
    <location>
        <begin position="701"/>
        <end position="723"/>
    </location>
</feature>
<feature type="transmembrane region" description="Helical" evidence="2">
    <location>
        <begin position="476"/>
        <end position="495"/>
    </location>
</feature>
<keyword evidence="4" id="KW-1185">Reference proteome</keyword>
<dbReference type="Proteomes" id="UP001529380">
    <property type="component" value="Unassembled WGS sequence"/>
</dbReference>
<feature type="transmembrane region" description="Helical" evidence="2">
    <location>
        <begin position="435"/>
        <end position="464"/>
    </location>
</feature>
<dbReference type="RefSeq" id="WP_289598436.1">
    <property type="nucleotide sequence ID" value="NZ_JAUDCL010000001.1"/>
</dbReference>
<protein>
    <submittedName>
        <fullName evidence="3">DUF2142 domain-containing protein</fullName>
    </submittedName>
</protein>
<organism evidence="3 4">
    <name type="scientific">Allofournierella massiliensis</name>
    <dbReference type="NCBI Taxonomy" id="1650663"/>
    <lineage>
        <taxon>Bacteria</taxon>
        <taxon>Bacillati</taxon>
        <taxon>Bacillota</taxon>
        <taxon>Clostridia</taxon>
        <taxon>Eubacteriales</taxon>
        <taxon>Oscillospiraceae</taxon>
        <taxon>Allofournierella</taxon>
    </lineage>
</organism>
<reference evidence="3 4" key="2">
    <citation type="submission" date="2023-06" db="EMBL/GenBank/DDBJ databases">
        <title>Identification and characterization of horizontal gene transfer across gut microbiota members of farm animals based on homology search.</title>
        <authorList>
            <person name="Schwarzerova J."/>
            <person name="Nykrynova M."/>
            <person name="Jureckova K."/>
            <person name="Cejkova D."/>
            <person name="Rychlik I."/>
        </authorList>
    </citation>
    <scope>NUCLEOTIDE SEQUENCE [LARGE SCALE GENOMIC DNA]</scope>
    <source>
        <strain evidence="3 4">ET340</strain>
    </source>
</reference>
<feature type="transmembrane region" description="Helical" evidence="2">
    <location>
        <begin position="641"/>
        <end position="662"/>
    </location>
</feature>
<feature type="transmembrane region" description="Helical" evidence="2">
    <location>
        <begin position="381"/>
        <end position="399"/>
    </location>
</feature>
<evidence type="ECO:0000256" key="2">
    <source>
        <dbReference type="SAM" id="Phobius"/>
    </source>
</evidence>
<dbReference type="Pfam" id="PF09913">
    <property type="entry name" value="DUF2142"/>
    <property type="match status" value="2"/>
</dbReference>
<feature type="transmembrane region" description="Helical" evidence="2">
    <location>
        <begin position="668"/>
        <end position="689"/>
    </location>
</feature>
<name>A0ABT7ULL0_9FIRM</name>
<feature type="transmembrane region" description="Helical" evidence="2">
    <location>
        <begin position="225"/>
        <end position="244"/>
    </location>
</feature>
<keyword evidence="2" id="KW-0472">Membrane</keyword>